<evidence type="ECO:0000313" key="1">
    <source>
        <dbReference type="EMBL" id="EAZ89343.1"/>
    </source>
</evidence>
<dbReference type="Proteomes" id="UP000003781">
    <property type="component" value="Unassembled WGS sequence"/>
</dbReference>
<name>A3IW32_9CHRO</name>
<sequence>MVVISNQGLEDFTSWRYKGFGDSGGDTKLIDDTEVFVGLDVGEELISSLPLASEDETEEDSGGIVILGCICLRLTVLILSLNDVNEN</sequence>
<dbReference type="AlphaFoldDB" id="A3IW32"/>
<dbReference type="EMBL" id="AAXW01000047">
    <property type="protein sequence ID" value="EAZ89343.1"/>
    <property type="molecule type" value="Genomic_DNA"/>
</dbReference>
<organism evidence="1 2">
    <name type="scientific">Crocosphaera chwakensis CCY0110</name>
    <dbReference type="NCBI Taxonomy" id="391612"/>
    <lineage>
        <taxon>Bacteria</taxon>
        <taxon>Bacillati</taxon>
        <taxon>Cyanobacteriota</taxon>
        <taxon>Cyanophyceae</taxon>
        <taxon>Oscillatoriophycideae</taxon>
        <taxon>Chroococcales</taxon>
        <taxon>Aphanothecaceae</taxon>
        <taxon>Crocosphaera</taxon>
        <taxon>Crocosphaera chwakensis</taxon>
    </lineage>
</organism>
<evidence type="ECO:0000313" key="2">
    <source>
        <dbReference type="Proteomes" id="UP000003781"/>
    </source>
</evidence>
<protein>
    <submittedName>
        <fullName evidence="1">Uncharacterized protein</fullName>
    </submittedName>
</protein>
<comment type="caution">
    <text evidence="1">The sequence shown here is derived from an EMBL/GenBank/DDBJ whole genome shotgun (WGS) entry which is preliminary data.</text>
</comment>
<reference evidence="1 2" key="1">
    <citation type="submission" date="2007-03" db="EMBL/GenBank/DDBJ databases">
        <authorList>
            <person name="Stal L."/>
            <person name="Ferriera S."/>
            <person name="Johnson J."/>
            <person name="Kravitz S."/>
            <person name="Beeson K."/>
            <person name="Sutton G."/>
            <person name="Rogers Y.-H."/>
            <person name="Friedman R."/>
            <person name="Frazier M."/>
            <person name="Venter J.C."/>
        </authorList>
    </citation>
    <scope>NUCLEOTIDE SEQUENCE [LARGE SCALE GENOMIC DNA]</scope>
    <source>
        <strain evidence="1 2">CCY0110</strain>
    </source>
</reference>
<accession>A3IW32</accession>
<keyword evidence="2" id="KW-1185">Reference proteome</keyword>
<gene>
    <name evidence="1" type="ORF">CY0110_20575</name>
</gene>
<proteinExistence type="predicted"/>